<comment type="pathway">
    <text evidence="2">Organic acid metabolism; glycolate biosynthesis; glycolate from 2-phosphoglycolate: step 1/1.</text>
</comment>
<name>A0A285PGP1_9HYPH</name>
<dbReference type="Proteomes" id="UP000219439">
    <property type="component" value="Unassembled WGS sequence"/>
</dbReference>
<dbReference type="InterPro" id="IPR023198">
    <property type="entry name" value="PGP-like_dom2"/>
</dbReference>
<dbReference type="PANTHER" id="PTHR43434">
    <property type="entry name" value="PHOSPHOGLYCOLATE PHOSPHATASE"/>
    <property type="match status" value="1"/>
</dbReference>
<dbReference type="PANTHER" id="PTHR43434:SF1">
    <property type="entry name" value="PHOSPHOGLYCOLATE PHOSPHATASE"/>
    <property type="match status" value="1"/>
</dbReference>
<dbReference type="SFLD" id="SFLDG01129">
    <property type="entry name" value="C1.5:_HAD__Beta-PGM__Phosphata"/>
    <property type="match status" value="1"/>
</dbReference>
<proteinExistence type="inferred from homology"/>
<dbReference type="EC" id="3.1.3.18" evidence="4"/>
<dbReference type="SUPFAM" id="SSF56784">
    <property type="entry name" value="HAD-like"/>
    <property type="match status" value="1"/>
</dbReference>
<keyword evidence="6" id="KW-1185">Reference proteome</keyword>
<gene>
    <name evidence="5" type="ORF">SAMN06265368_4003</name>
</gene>
<dbReference type="GO" id="GO:0006281">
    <property type="term" value="P:DNA repair"/>
    <property type="evidence" value="ECO:0007669"/>
    <property type="project" value="TreeGrafter"/>
</dbReference>
<evidence type="ECO:0000256" key="2">
    <source>
        <dbReference type="ARBA" id="ARBA00004818"/>
    </source>
</evidence>
<accession>A0A285PGP1</accession>
<sequence length="218" mass="23098">MRPDLVIFDCDGVLVDSEIVSNEVLVDNLAGYGLVLSLEQAMSMFVGGTMRGVGEKARQMGADLPKDWVDEIYSQTYARLELGVDVIKGIPELLDDLDAAGIKYCVASNGSDDKMKITLGQNGLWDRFNGKRFSAHSVGISKPDPGLFLLAAEKAGVSPDACVVIEDSLSGVMAAKRAGMRCFGYAPHGGGAALAEHGAHIFDDMGALTTLIGLKEMA</sequence>
<dbReference type="InterPro" id="IPR006439">
    <property type="entry name" value="HAD-SF_hydro_IA"/>
</dbReference>
<dbReference type="SFLD" id="SFLDS00003">
    <property type="entry name" value="Haloacid_Dehalogenase"/>
    <property type="match status" value="1"/>
</dbReference>
<dbReference type="SFLD" id="SFLDG01135">
    <property type="entry name" value="C1.5.6:_HAD__Beta-PGM__Phospha"/>
    <property type="match status" value="1"/>
</dbReference>
<dbReference type="AlphaFoldDB" id="A0A285PGP1"/>
<organism evidence="5 6">
    <name type="scientific">Cohaesibacter gelatinilyticus</name>
    <dbReference type="NCBI Taxonomy" id="372072"/>
    <lineage>
        <taxon>Bacteria</taxon>
        <taxon>Pseudomonadati</taxon>
        <taxon>Pseudomonadota</taxon>
        <taxon>Alphaproteobacteria</taxon>
        <taxon>Hyphomicrobiales</taxon>
        <taxon>Cohaesibacteraceae</taxon>
    </lineage>
</organism>
<protein>
    <recommendedName>
        <fullName evidence="4">phosphoglycolate phosphatase</fullName>
        <ecNumber evidence="4">3.1.3.18</ecNumber>
    </recommendedName>
</protein>
<dbReference type="OrthoDB" id="9797743at2"/>
<reference evidence="5 6" key="1">
    <citation type="submission" date="2017-09" db="EMBL/GenBank/DDBJ databases">
        <authorList>
            <person name="Ehlers B."/>
            <person name="Leendertz F.H."/>
        </authorList>
    </citation>
    <scope>NUCLEOTIDE SEQUENCE [LARGE SCALE GENOMIC DNA]</scope>
    <source>
        <strain evidence="5 6">DSM 18289</strain>
    </source>
</reference>
<dbReference type="RefSeq" id="WP_097155271.1">
    <property type="nucleotide sequence ID" value="NZ_OBEL01000006.1"/>
</dbReference>
<dbReference type="Gene3D" id="3.40.50.1000">
    <property type="entry name" value="HAD superfamily/HAD-like"/>
    <property type="match status" value="1"/>
</dbReference>
<evidence type="ECO:0000256" key="1">
    <source>
        <dbReference type="ARBA" id="ARBA00000830"/>
    </source>
</evidence>
<dbReference type="EMBL" id="OBEL01000006">
    <property type="protein sequence ID" value="SNZ20892.1"/>
    <property type="molecule type" value="Genomic_DNA"/>
</dbReference>
<comment type="similarity">
    <text evidence="3">Belongs to the HAD-like hydrolase superfamily. CbbY/CbbZ/Gph/YieH family.</text>
</comment>
<dbReference type="GO" id="GO:0008967">
    <property type="term" value="F:phosphoglycolate phosphatase activity"/>
    <property type="evidence" value="ECO:0007669"/>
    <property type="project" value="UniProtKB-EC"/>
</dbReference>
<dbReference type="InterPro" id="IPR023214">
    <property type="entry name" value="HAD_sf"/>
</dbReference>
<evidence type="ECO:0000256" key="3">
    <source>
        <dbReference type="ARBA" id="ARBA00006171"/>
    </source>
</evidence>
<dbReference type="InterPro" id="IPR036412">
    <property type="entry name" value="HAD-like_sf"/>
</dbReference>
<evidence type="ECO:0000313" key="5">
    <source>
        <dbReference type="EMBL" id="SNZ20892.1"/>
    </source>
</evidence>
<evidence type="ECO:0000256" key="4">
    <source>
        <dbReference type="ARBA" id="ARBA00013078"/>
    </source>
</evidence>
<comment type="catalytic activity">
    <reaction evidence="1">
        <text>2-phosphoglycolate + H2O = glycolate + phosphate</text>
        <dbReference type="Rhea" id="RHEA:14369"/>
        <dbReference type="ChEBI" id="CHEBI:15377"/>
        <dbReference type="ChEBI" id="CHEBI:29805"/>
        <dbReference type="ChEBI" id="CHEBI:43474"/>
        <dbReference type="ChEBI" id="CHEBI:58033"/>
        <dbReference type="EC" id="3.1.3.18"/>
    </reaction>
</comment>
<dbReference type="Pfam" id="PF00702">
    <property type="entry name" value="Hydrolase"/>
    <property type="match status" value="1"/>
</dbReference>
<dbReference type="NCBIfam" id="TIGR01549">
    <property type="entry name" value="HAD-SF-IA-v1"/>
    <property type="match status" value="1"/>
</dbReference>
<dbReference type="NCBIfam" id="TIGR01509">
    <property type="entry name" value="HAD-SF-IA-v3"/>
    <property type="match status" value="1"/>
</dbReference>
<dbReference type="InterPro" id="IPR050155">
    <property type="entry name" value="HAD-like_hydrolase_sf"/>
</dbReference>
<evidence type="ECO:0000313" key="6">
    <source>
        <dbReference type="Proteomes" id="UP000219439"/>
    </source>
</evidence>
<dbReference type="Gene3D" id="1.10.150.240">
    <property type="entry name" value="Putative phosphatase, domain 2"/>
    <property type="match status" value="1"/>
</dbReference>